<dbReference type="Proteomes" id="UP001295469">
    <property type="component" value="Chromosome A02"/>
</dbReference>
<dbReference type="Gramene" id="CDY05460">
    <property type="protein sequence ID" value="CDY05460"/>
    <property type="gene ID" value="GSBRNA2T00120372001"/>
</dbReference>
<sequence length="72" mass="8175">MLLAVSKILFPLFPAQIELKTRKDFIVERNARSGVKLWRICGPSDHGRGKNPVNIPARRLTDQGIIPIRIEI</sequence>
<reference evidence="1" key="1">
    <citation type="submission" date="2021-01" db="EMBL/GenBank/DDBJ databases">
        <authorList>
            <consortium name="Genoscope - CEA"/>
            <person name="William W."/>
        </authorList>
    </citation>
    <scope>NUCLEOTIDE SEQUENCE</scope>
</reference>
<name>A0A816XCI1_BRANA</name>
<evidence type="ECO:0000313" key="1">
    <source>
        <dbReference type="EMBL" id="CAF2144646.1"/>
    </source>
</evidence>
<dbReference type="EMBL" id="HG994356">
    <property type="protein sequence ID" value="CAF2144646.1"/>
    <property type="molecule type" value="Genomic_DNA"/>
</dbReference>
<organism evidence="1">
    <name type="scientific">Brassica napus</name>
    <name type="common">Rape</name>
    <dbReference type="NCBI Taxonomy" id="3708"/>
    <lineage>
        <taxon>Eukaryota</taxon>
        <taxon>Viridiplantae</taxon>
        <taxon>Streptophyta</taxon>
        <taxon>Embryophyta</taxon>
        <taxon>Tracheophyta</taxon>
        <taxon>Spermatophyta</taxon>
        <taxon>Magnoliopsida</taxon>
        <taxon>eudicotyledons</taxon>
        <taxon>Gunneridae</taxon>
        <taxon>Pentapetalae</taxon>
        <taxon>rosids</taxon>
        <taxon>malvids</taxon>
        <taxon>Brassicales</taxon>
        <taxon>Brassicaceae</taxon>
        <taxon>Brassiceae</taxon>
        <taxon>Brassica</taxon>
    </lineage>
</organism>
<protein>
    <submittedName>
        <fullName evidence="1">(rape) hypothetical protein</fullName>
    </submittedName>
</protein>
<proteinExistence type="predicted"/>
<dbReference type="AlphaFoldDB" id="A0A816XCI1"/>
<dbReference type="OMA" id="ICGPSDH"/>
<accession>A0A816XCI1</accession>
<gene>
    <name evidence="1" type="ORF">DARMORV10_A02P40070.1</name>
</gene>